<keyword evidence="7 17" id="KW-0648">Protein biosynthesis</keyword>
<evidence type="ECO:0000256" key="3">
    <source>
        <dbReference type="ARBA" id="ARBA00012835"/>
    </source>
</evidence>
<dbReference type="GeneTree" id="ENSGT00390000009759"/>
<organism evidence="19 20">
    <name type="scientific">Eptatretus burgeri</name>
    <name type="common">Inshore hagfish</name>
    <dbReference type="NCBI Taxonomy" id="7764"/>
    <lineage>
        <taxon>Eukaryota</taxon>
        <taxon>Metazoa</taxon>
        <taxon>Chordata</taxon>
        <taxon>Craniata</taxon>
        <taxon>Vertebrata</taxon>
        <taxon>Cyclostomata</taxon>
        <taxon>Myxini</taxon>
        <taxon>Myxiniformes</taxon>
        <taxon>Myxinidae</taxon>
        <taxon>Eptatretinae</taxon>
        <taxon>Eptatretus</taxon>
    </lineage>
</organism>
<dbReference type="GO" id="GO:0050561">
    <property type="term" value="F:glutamate-tRNA(Gln) ligase activity"/>
    <property type="evidence" value="ECO:0007669"/>
    <property type="project" value="UniProtKB-EC"/>
</dbReference>
<evidence type="ECO:0000313" key="19">
    <source>
        <dbReference type="Ensembl" id="ENSEBUP00000006600.1"/>
    </source>
</evidence>
<keyword evidence="6 17" id="KW-0067">ATP-binding</keyword>
<name>A0A8C4NES7_EPTBU</name>
<evidence type="ECO:0000256" key="4">
    <source>
        <dbReference type="ARBA" id="ARBA00022598"/>
    </source>
</evidence>
<evidence type="ECO:0000256" key="17">
    <source>
        <dbReference type="RuleBase" id="RU363037"/>
    </source>
</evidence>
<dbReference type="FunFam" id="3.40.50.620:FF:000045">
    <property type="entry name" value="Glutamate--tRNA ligase, mitochondrial"/>
    <property type="match status" value="1"/>
</dbReference>
<evidence type="ECO:0000256" key="13">
    <source>
        <dbReference type="ARBA" id="ARBA00044313"/>
    </source>
</evidence>
<dbReference type="GO" id="GO:0005524">
    <property type="term" value="F:ATP binding"/>
    <property type="evidence" value="ECO:0007669"/>
    <property type="project" value="UniProtKB-KW"/>
</dbReference>
<comment type="catalytic activity">
    <reaction evidence="14">
        <text>tRNA(Glu) + L-glutamate + ATP = L-glutamyl-tRNA(Glu) + AMP + diphosphate</text>
        <dbReference type="Rhea" id="RHEA:23540"/>
        <dbReference type="Rhea" id="RHEA-COMP:9663"/>
        <dbReference type="Rhea" id="RHEA-COMP:9680"/>
        <dbReference type="ChEBI" id="CHEBI:29985"/>
        <dbReference type="ChEBI" id="CHEBI:30616"/>
        <dbReference type="ChEBI" id="CHEBI:33019"/>
        <dbReference type="ChEBI" id="CHEBI:78442"/>
        <dbReference type="ChEBI" id="CHEBI:78520"/>
        <dbReference type="ChEBI" id="CHEBI:456215"/>
        <dbReference type="EC" id="6.1.1.17"/>
    </reaction>
    <physiologicalReaction direction="left-to-right" evidence="14">
        <dbReference type="Rhea" id="RHEA:23541"/>
    </physiologicalReaction>
</comment>
<dbReference type="InterPro" id="IPR049940">
    <property type="entry name" value="GluQ/Sye"/>
</dbReference>
<dbReference type="InterPro" id="IPR020058">
    <property type="entry name" value="Glu/Gln-tRNA-synth_Ib_cat-dom"/>
</dbReference>
<dbReference type="Proteomes" id="UP000694388">
    <property type="component" value="Unplaced"/>
</dbReference>
<sequence length="443" mass="49149">MRSSLLGGGTDAFTMRTHQLLSQLAVAAADRPPRLRFAPSPTGYLHLGGLRTALYNWLLAKKLGGTFVLRLEDTDKARNFQGSEQDIEESLEWAGLTPDEGPRRGGIYGPYRQSERIAKYQETAGELVARGAAYPCFCSPRRLQLLRHEAHRRGETPRYDNRCRFLSVAEARSRRDMGAPFAVRLRLMEDDADGFVDAVHGPTRHDVSAVEGDPVILRTDGSPTYHLASVVDDAAMAISHVLRGSEWLASTSKHLQIYRVLGVAPPVFAHLPLLCNPDGSKLSKRQGAVTVQDYRLSGTPPGALLELLTLSGAGFHVGPTVGRILDEMVSDFDLSRIVTNAASLDLARLPDLCKTHTARQIIDDRTRQSMVHEVQDMVHQKFGLQPDEALVDRVLQLRKGHIERLRDLVADDVSYIWCPVEINTTELQRSSPHFAVICLEAQR</sequence>
<evidence type="ECO:0000256" key="2">
    <source>
        <dbReference type="ARBA" id="ARBA00007894"/>
    </source>
</evidence>
<evidence type="ECO:0000256" key="16">
    <source>
        <dbReference type="ARBA" id="ARBA00047689"/>
    </source>
</evidence>
<dbReference type="Pfam" id="PF00749">
    <property type="entry name" value="tRNA-synt_1c"/>
    <property type="match status" value="1"/>
</dbReference>
<evidence type="ECO:0000256" key="8">
    <source>
        <dbReference type="ARBA" id="ARBA00023146"/>
    </source>
</evidence>
<comment type="subcellular location">
    <subcellularLocation>
        <location evidence="1">Mitochondrion</location>
    </subcellularLocation>
</comment>
<dbReference type="GO" id="GO:0008270">
    <property type="term" value="F:zinc ion binding"/>
    <property type="evidence" value="ECO:0007669"/>
    <property type="project" value="InterPro"/>
</dbReference>
<dbReference type="GO" id="GO:0004818">
    <property type="term" value="F:glutamate-tRNA ligase activity"/>
    <property type="evidence" value="ECO:0007669"/>
    <property type="project" value="UniProtKB-EC"/>
</dbReference>
<dbReference type="EC" id="6.1.1.24" evidence="10"/>
<proteinExistence type="inferred from homology"/>
<evidence type="ECO:0000256" key="6">
    <source>
        <dbReference type="ARBA" id="ARBA00022840"/>
    </source>
</evidence>
<evidence type="ECO:0000256" key="14">
    <source>
        <dbReference type="ARBA" id="ARBA00047366"/>
    </source>
</evidence>
<dbReference type="PANTHER" id="PTHR43311:SF2">
    <property type="entry name" value="GLUTAMATE--TRNA LIGASE, MITOCHONDRIAL-RELATED"/>
    <property type="match status" value="1"/>
</dbReference>
<evidence type="ECO:0000259" key="18">
    <source>
        <dbReference type="Pfam" id="PF00749"/>
    </source>
</evidence>
<dbReference type="NCBIfam" id="TIGR00464">
    <property type="entry name" value="gltX_bact"/>
    <property type="match status" value="1"/>
</dbReference>
<dbReference type="Ensembl" id="ENSEBUT00000007058.1">
    <property type="protein sequence ID" value="ENSEBUP00000006600.1"/>
    <property type="gene ID" value="ENSEBUG00000004342.1"/>
</dbReference>
<evidence type="ECO:0000256" key="10">
    <source>
        <dbReference type="ARBA" id="ARBA00044054"/>
    </source>
</evidence>
<dbReference type="PANTHER" id="PTHR43311">
    <property type="entry name" value="GLUTAMATE--TRNA LIGASE"/>
    <property type="match status" value="1"/>
</dbReference>
<dbReference type="InterPro" id="IPR033910">
    <property type="entry name" value="GluRS_core"/>
</dbReference>
<dbReference type="InterPro" id="IPR014729">
    <property type="entry name" value="Rossmann-like_a/b/a_fold"/>
</dbReference>
<keyword evidence="8 17" id="KW-0030">Aminoacyl-tRNA synthetase</keyword>
<keyword evidence="5 17" id="KW-0547">Nucleotide-binding</keyword>
<comment type="catalytic activity">
    <reaction evidence="15">
        <text>tRNA(Glx) + L-glutamate + ATP = L-glutamyl-tRNA(Glx) + AMP + diphosphate</text>
        <dbReference type="Rhea" id="RHEA:18397"/>
        <dbReference type="Rhea" id="RHEA-COMP:9713"/>
        <dbReference type="Rhea" id="RHEA-COMP:9716"/>
        <dbReference type="ChEBI" id="CHEBI:29985"/>
        <dbReference type="ChEBI" id="CHEBI:30616"/>
        <dbReference type="ChEBI" id="CHEBI:33019"/>
        <dbReference type="ChEBI" id="CHEBI:78442"/>
        <dbReference type="ChEBI" id="CHEBI:78520"/>
        <dbReference type="ChEBI" id="CHEBI:456215"/>
        <dbReference type="EC" id="6.1.1.24"/>
    </reaction>
    <physiologicalReaction direction="left-to-right" evidence="15">
        <dbReference type="Rhea" id="RHEA:18398"/>
    </physiologicalReaction>
</comment>
<evidence type="ECO:0000313" key="20">
    <source>
        <dbReference type="Proteomes" id="UP000694388"/>
    </source>
</evidence>
<reference evidence="19" key="2">
    <citation type="submission" date="2025-09" db="UniProtKB">
        <authorList>
            <consortium name="Ensembl"/>
        </authorList>
    </citation>
    <scope>IDENTIFICATION</scope>
</reference>
<dbReference type="OMA" id="HGATNVM"/>
<dbReference type="InterPro" id="IPR000924">
    <property type="entry name" value="Glu/Gln-tRNA-synth"/>
</dbReference>
<dbReference type="InterPro" id="IPR001412">
    <property type="entry name" value="aa-tRNA-synth_I_CS"/>
</dbReference>
<evidence type="ECO:0000256" key="12">
    <source>
        <dbReference type="ARBA" id="ARBA00044251"/>
    </source>
</evidence>
<evidence type="ECO:0000256" key="9">
    <source>
        <dbReference type="ARBA" id="ARBA00030865"/>
    </source>
</evidence>
<evidence type="ECO:0000256" key="11">
    <source>
        <dbReference type="ARBA" id="ARBA00044142"/>
    </source>
</evidence>
<dbReference type="PRINTS" id="PR00987">
    <property type="entry name" value="TRNASYNTHGLU"/>
</dbReference>
<dbReference type="GO" id="GO:0005739">
    <property type="term" value="C:mitochondrion"/>
    <property type="evidence" value="ECO:0007669"/>
    <property type="project" value="UniProtKB-SubCell"/>
</dbReference>
<dbReference type="InterPro" id="IPR004527">
    <property type="entry name" value="Glu-tRNA-ligase_bac/mito"/>
</dbReference>
<dbReference type="CDD" id="cd00808">
    <property type="entry name" value="GluRS_core"/>
    <property type="match status" value="1"/>
</dbReference>
<feature type="domain" description="Glutamyl/glutaminyl-tRNA synthetase class Ib catalytic" evidence="18">
    <location>
        <begin position="34"/>
        <end position="316"/>
    </location>
</feature>
<accession>A0A8C4NES7</accession>
<keyword evidence="20" id="KW-1185">Reference proteome</keyword>
<evidence type="ECO:0000256" key="5">
    <source>
        <dbReference type="ARBA" id="ARBA00022741"/>
    </source>
</evidence>
<dbReference type="PROSITE" id="PS00178">
    <property type="entry name" value="AA_TRNA_LIGASE_I"/>
    <property type="match status" value="1"/>
</dbReference>
<dbReference type="GO" id="GO:0006424">
    <property type="term" value="P:glutamyl-tRNA aminoacylation"/>
    <property type="evidence" value="ECO:0007669"/>
    <property type="project" value="InterPro"/>
</dbReference>
<dbReference type="SUPFAM" id="SSF52374">
    <property type="entry name" value="Nucleotidylyl transferase"/>
    <property type="match status" value="1"/>
</dbReference>
<evidence type="ECO:0000256" key="7">
    <source>
        <dbReference type="ARBA" id="ARBA00022917"/>
    </source>
</evidence>
<dbReference type="Gene3D" id="3.40.50.620">
    <property type="entry name" value="HUPs"/>
    <property type="match status" value="1"/>
</dbReference>
<comment type="catalytic activity">
    <reaction evidence="16">
        <text>tRNA(Gln) + L-glutamate + ATP = L-glutamyl-tRNA(Gln) + AMP + diphosphate</text>
        <dbReference type="Rhea" id="RHEA:64612"/>
        <dbReference type="Rhea" id="RHEA-COMP:9662"/>
        <dbReference type="Rhea" id="RHEA-COMP:9684"/>
        <dbReference type="ChEBI" id="CHEBI:29985"/>
        <dbReference type="ChEBI" id="CHEBI:30616"/>
        <dbReference type="ChEBI" id="CHEBI:33019"/>
        <dbReference type="ChEBI" id="CHEBI:78442"/>
        <dbReference type="ChEBI" id="CHEBI:78520"/>
        <dbReference type="ChEBI" id="CHEBI:456215"/>
    </reaction>
    <physiologicalReaction direction="left-to-right" evidence="16">
        <dbReference type="Rhea" id="RHEA:64613"/>
    </physiologicalReaction>
</comment>
<dbReference type="AlphaFoldDB" id="A0A8C4NES7"/>
<reference evidence="19" key="1">
    <citation type="submission" date="2025-08" db="UniProtKB">
        <authorList>
            <consortium name="Ensembl"/>
        </authorList>
    </citation>
    <scope>IDENTIFICATION</scope>
</reference>
<dbReference type="EC" id="6.1.1.17" evidence="3"/>
<comment type="similarity">
    <text evidence="2">Belongs to the class-I aminoacyl-tRNA synthetase family. Glutamate--tRNA ligase type 1 subfamily.</text>
</comment>
<evidence type="ECO:0000256" key="15">
    <source>
        <dbReference type="ARBA" id="ARBA00047479"/>
    </source>
</evidence>
<evidence type="ECO:0000256" key="1">
    <source>
        <dbReference type="ARBA" id="ARBA00004173"/>
    </source>
</evidence>
<keyword evidence="4 17" id="KW-0436">Ligase</keyword>
<protein>
    <recommendedName>
        <fullName evidence="11">Nondiscriminating glutamyl-tRNA synthetase EARS2, mitochondrial</fullName>
        <ecNumber evidence="3">6.1.1.17</ecNumber>
        <ecNumber evidence="10">6.1.1.24</ecNumber>
    </recommendedName>
    <alternativeName>
        <fullName evidence="13">Glutamate--tRNA(Gln) ligase EARS2, mitochondrial</fullName>
    </alternativeName>
    <alternativeName>
        <fullName evidence="9">Glutamyl-tRNA synthetase</fullName>
    </alternativeName>
    <alternativeName>
        <fullName evidence="12">Mitochondrial glutamyl-tRNA synthetase</fullName>
    </alternativeName>
</protein>